<accession>A0ABR9HKY0</accession>
<dbReference type="SUPFAM" id="SSF143011">
    <property type="entry name" value="RelE-like"/>
    <property type="match status" value="1"/>
</dbReference>
<dbReference type="NCBIfam" id="TIGR02385">
    <property type="entry name" value="RelE_StbE"/>
    <property type="match status" value="1"/>
</dbReference>
<gene>
    <name evidence="3" type="ORF">H4W79_003876</name>
</gene>
<dbReference type="PANTHER" id="PTHR35601">
    <property type="entry name" value="TOXIN RELE"/>
    <property type="match status" value="1"/>
</dbReference>
<keyword evidence="2" id="KW-1277">Toxin-antitoxin system</keyword>
<protein>
    <submittedName>
        <fullName evidence="3">mRNA interferase RelE/StbE</fullName>
    </submittedName>
</protein>
<comment type="caution">
    <text evidence="3">The sequence shown here is derived from an EMBL/GenBank/DDBJ whole genome shotgun (WGS) entry which is preliminary data.</text>
</comment>
<evidence type="ECO:0000256" key="2">
    <source>
        <dbReference type="ARBA" id="ARBA00022649"/>
    </source>
</evidence>
<evidence type="ECO:0000313" key="4">
    <source>
        <dbReference type="Proteomes" id="UP000598217"/>
    </source>
</evidence>
<dbReference type="Gene3D" id="3.30.2310.20">
    <property type="entry name" value="RelE-like"/>
    <property type="match status" value="1"/>
</dbReference>
<dbReference type="Proteomes" id="UP000598217">
    <property type="component" value="Unassembled WGS sequence"/>
</dbReference>
<dbReference type="InterPro" id="IPR035093">
    <property type="entry name" value="RelE/ParE_toxin_dom_sf"/>
</dbReference>
<evidence type="ECO:0000256" key="1">
    <source>
        <dbReference type="ARBA" id="ARBA00006226"/>
    </source>
</evidence>
<sequence length="87" mass="9751">MTSKYTTVFKAEARLELRKVPRERATAILRRLAELETGPFAFGAAALVGAPGRRRLRVGDYRVVYTVDNGQLIIVVVQVGRRSTIYD</sequence>
<comment type="similarity">
    <text evidence="1">Belongs to the RelE toxin family.</text>
</comment>
<evidence type="ECO:0000313" key="3">
    <source>
        <dbReference type="EMBL" id="MBE1459662.1"/>
    </source>
</evidence>
<proteinExistence type="inferred from homology"/>
<organism evidence="3 4">
    <name type="scientific">Nocardiopsis terrae</name>
    <dbReference type="NCBI Taxonomy" id="372655"/>
    <lineage>
        <taxon>Bacteria</taxon>
        <taxon>Bacillati</taxon>
        <taxon>Actinomycetota</taxon>
        <taxon>Actinomycetes</taxon>
        <taxon>Streptosporangiales</taxon>
        <taxon>Nocardiopsidaceae</taxon>
        <taxon>Nocardiopsis</taxon>
    </lineage>
</organism>
<dbReference type="EMBL" id="JADBDY010000001">
    <property type="protein sequence ID" value="MBE1459662.1"/>
    <property type="molecule type" value="Genomic_DNA"/>
</dbReference>
<dbReference type="InterPro" id="IPR007712">
    <property type="entry name" value="RelE/ParE_toxin"/>
</dbReference>
<dbReference type="RefSeq" id="WP_229826387.1">
    <property type="nucleotide sequence ID" value="NZ_BMXJ01000008.1"/>
</dbReference>
<dbReference type="PANTHER" id="PTHR35601:SF1">
    <property type="entry name" value="TOXIN RELE"/>
    <property type="match status" value="1"/>
</dbReference>
<name>A0ABR9HKY0_9ACTN</name>
<dbReference type="Pfam" id="PF05016">
    <property type="entry name" value="ParE_toxin"/>
    <property type="match status" value="1"/>
</dbReference>
<reference evidence="3 4" key="1">
    <citation type="submission" date="2020-10" db="EMBL/GenBank/DDBJ databases">
        <title>Sequencing the genomes of 1000 actinobacteria strains.</title>
        <authorList>
            <person name="Klenk H.-P."/>
        </authorList>
    </citation>
    <scope>NUCLEOTIDE SEQUENCE [LARGE SCALE GENOMIC DNA]</scope>
    <source>
        <strain evidence="3 4">DSM 45157</strain>
    </source>
</reference>
<keyword evidence="4" id="KW-1185">Reference proteome</keyword>